<dbReference type="InterPro" id="IPR013783">
    <property type="entry name" value="Ig-like_fold"/>
</dbReference>
<dbReference type="InterPro" id="IPR026444">
    <property type="entry name" value="Secre_tail"/>
</dbReference>
<dbReference type="NCBIfam" id="TIGR04183">
    <property type="entry name" value="Por_Secre_tail"/>
    <property type="match status" value="1"/>
</dbReference>
<dbReference type="Pfam" id="PF18962">
    <property type="entry name" value="Por_Secre_tail"/>
    <property type="match status" value="1"/>
</dbReference>
<keyword evidence="4" id="KW-1185">Reference proteome</keyword>
<evidence type="ECO:0000313" key="4">
    <source>
        <dbReference type="Proteomes" id="UP000652681"/>
    </source>
</evidence>
<dbReference type="Proteomes" id="UP000652681">
    <property type="component" value="Unassembled WGS sequence"/>
</dbReference>
<reference evidence="3" key="1">
    <citation type="submission" date="2020-09" db="EMBL/GenBank/DDBJ databases">
        <title>Taishania pollutisoli gen. nov., sp. nov., Isolated from Tetrabromobisphenol A-Contaminated Soil.</title>
        <authorList>
            <person name="Chen Q."/>
        </authorList>
    </citation>
    <scope>NUCLEOTIDE SEQUENCE</scope>
    <source>
        <strain evidence="3">CZZ-1</strain>
    </source>
</reference>
<feature type="domain" description="Secretion system C-terminal sorting" evidence="2">
    <location>
        <begin position="456"/>
        <end position="526"/>
    </location>
</feature>
<comment type="caution">
    <text evidence="3">The sequence shown here is derived from an EMBL/GenBank/DDBJ whole genome shotgun (WGS) entry which is preliminary data.</text>
</comment>
<keyword evidence="1" id="KW-0732">Signal</keyword>
<accession>A0A8J6PKN2</accession>
<name>A0A8J6PKN2_9FLAO</name>
<gene>
    <name evidence="3" type="ORF">H9Y05_08970</name>
</gene>
<evidence type="ECO:0000256" key="1">
    <source>
        <dbReference type="ARBA" id="ARBA00022729"/>
    </source>
</evidence>
<protein>
    <submittedName>
        <fullName evidence="3">T9SS type A sorting domain-containing protein</fullName>
    </submittedName>
</protein>
<dbReference type="AlphaFoldDB" id="A0A8J6PKN2"/>
<sequence length="535" mass="57279">MKKLKRPEILVFLTILVNVNCLFGQQKDVRYLAPYVAIDVPNPPHEVESYAEKGTTRCGATNHGTINLVDCDDIGTAAFNSAGITASVDDENVDATGHPCGPQGGGVQPGSWHVFDLATGVESLLIEYAGGFAGAGGFSQLWMSAYQGPNCSSLTNVGCGQIIDKSGPNLVLLSLGLDNLDDTQNLWIFVWGDKGYDIDFTFTGTSPAPSNTSCANAISNTEACNLGATGATFTAPSSALGAGACAGGTWYSNENTVFYTFTATDADGSIDIDNIICNDGTMGEAQFGVWRSCAAVGTYGANFLGCAVGTSSLSLSPLVPGQTYIIAVDGQAGDVCTWTFTVDGIALPTEVYGFDSKRIDRTTVELTWKTATELNTDYFSVERSDDGFNFYEIGNVQAAGYANESHAYTFKDQEAVTNSRYIYYRLKVVDFDGKFNLYGPRFVSSSDEVLNEAVIVPNPADNQCIVSFTSEKNASYTLQLADQYGRVVTQEEGVSSQGLKTEVYLELNGLDSGVYFVTIVNQKEGKQQVVKFIKK</sequence>
<evidence type="ECO:0000259" key="2">
    <source>
        <dbReference type="Pfam" id="PF18962"/>
    </source>
</evidence>
<evidence type="ECO:0000313" key="3">
    <source>
        <dbReference type="EMBL" id="MBC9812600.1"/>
    </source>
</evidence>
<proteinExistence type="predicted"/>
<dbReference type="EMBL" id="JACVEL010000005">
    <property type="protein sequence ID" value="MBC9812600.1"/>
    <property type="molecule type" value="Genomic_DNA"/>
</dbReference>
<organism evidence="3 4">
    <name type="scientific">Taishania pollutisoli</name>
    <dbReference type="NCBI Taxonomy" id="2766479"/>
    <lineage>
        <taxon>Bacteria</taxon>
        <taxon>Pseudomonadati</taxon>
        <taxon>Bacteroidota</taxon>
        <taxon>Flavobacteriia</taxon>
        <taxon>Flavobacteriales</taxon>
        <taxon>Crocinitomicaceae</taxon>
        <taxon>Taishania</taxon>
    </lineage>
</organism>
<dbReference type="RefSeq" id="WP_216714082.1">
    <property type="nucleotide sequence ID" value="NZ_JACVEL010000005.1"/>
</dbReference>
<dbReference type="Gene3D" id="2.60.40.10">
    <property type="entry name" value="Immunoglobulins"/>
    <property type="match status" value="1"/>
</dbReference>